<evidence type="ECO:0000313" key="2">
    <source>
        <dbReference type="EMBL" id="TXD88987.1"/>
    </source>
</evidence>
<dbReference type="RefSeq" id="WP_147086611.1">
    <property type="nucleotide sequence ID" value="NZ_VORM01000005.1"/>
</dbReference>
<sequence length="168" mass="19388">MKPREKTPDITIDLVNDTKWNLGEQDPKQFIMIVFYRGKHCPVCKSYLEELQEKLSKFTDRGVNVIAISANSEKLSKETYKEWNIPDIPVGFEFPIEDARTWGLFVSKGIKDEEPETFFEPALFLIKPNQELYCASIQTMPFARPSFDDIVKAIDFVVDKDYPARGEA</sequence>
<dbReference type="Proteomes" id="UP000321578">
    <property type="component" value="Unassembled WGS sequence"/>
</dbReference>
<dbReference type="InterPro" id="IPR036249">
    <property type="entry name" value="Thioredoxin-like_sf"/>
</dbReference>
<accession>A0A5C6ZFU4</accession>
<dbReference type="InterPro" id="IPR000866">
    <property type="entry name" value="AhpC/TSA"/>
</dbReference>
<dbReference type="AlphaFoldDB" id="A0A5C6ZFU4"/>
<dbReference type="GO" id="GO:0016209">
    <property type="term" value="F:antioxidant activity"/>
    <property type="evidence" value="ECO:0007669"/>
    <property type="project" value="InterPro"/>
</dbReference>
<proteinExistence type="predicted"/>
<dbReference type="GO" id="GO:0016491">
    <property type="term" value="F:oxidoreductase activity"/>
    <property type="evidence" value="ECO:0007669"/>
    <property type="project" value="InterPro"/>
</dbReference>
<evidence type="ECO:0000259" key="1">
    <source>
        <dbReference type="PROSITE" id="PS51352"/>
    </source>
</evidence>
<name>A0A5C6ZFU4_9FLAO</name>
<dbReference type="PROSITE" id="PS51352">
    <property type="entry name" value="THIOREDOXIN_2"/>
    <property type="match status" value="1"/>
</dbReference>
<organism evidence="2 3">
    <name type="scientific">Subsaximicrobium wynnwilliamsii</name>
    <dbReference type="NCBI Taxonomy" id="291179"/>
    <lineage>
        <taxon>Bacteria</taxon>
        <taxon>Pseudomonadati</taxon>
        <taxon>Bacteroidota</taxon>
        <taxon>Flavobacteriia</taxon>
        <taxon>Flavobacteriales</taxon>
        <taxon>Flavobacteriaceae</taxon>
        <taxon>Subsaximicrobium</taxon>
    </lineage>
</organism>
<dbReference type="Pfam" id="PF00578">
    <property type="entry name" value="AhpC-TSA"/>
    <property type="match status" value="1"/>
</dbReference>
<dbReference type="Gene3D" id="3.40.30.10">
    <property type="entry name" value="Glutaredoxin"/>
    <property type="match status" value="1"/>
</dbReference>
<dbReference type="SUPFAM" id="SSF52833">
    <property type="entry name" value="Thioredoxin-like"/>
    <property type="match status" value="1"/>
</dbReference>
<dbReference type="InterPro" id="IPR013766">
    <property type="entry name" value="Thioredoxin_domain"/>
</dbReference>
<dbReference type="OrthoDB" id="9809746at2"/>
<keyword evidence="3" id="KW-1185">Reference proteome</keyword>
<comment type="caution">
    <text evidence="2">The sequence shown here is derived from an EMBL/GenBank/DDBJ whole genome shotgun (WGS) entry which is preliminary data.</text>
</comment>
<gene>
    <name evidence="2" type="ORF">ESY86_10880</name>
</gene>
<evidence type="ECO:0000313" key="3">
    <source>
        <dbReference type="Proteomes" id="UP000321578"/>
    </source>
</evidence>
<dbReference type="EMBL" id="VORO01000010">
    <property type="protein sequence ID" value="TXD88987.1"/>
    <property type="molecule type" value="Genomic_DNA"/>
</dbReference>
<feature type="domain" description="Thioredoxin" evidence="1">
    <location>
        <begin position="1"/>
        <end position="159"/>
    </location>
</feature>
<protein>
    <submittedName>
        <fullName evidence="2">Redoxin domain-containing protein</fullName>
    </submittedName>
</protein>
<reference evidence="2 3" key="1">
    <citation type="submission" date="2019-08" db="EMBL/GenBank/DDBJ databases">
        <title>Genomes of Subsaximicrobium wynnwilliamsii strains.</title>
        <authorList>
            <person name="Bowman J.P."/>
        </authorList>
    </citation>
    <scope>NUCLEOTIDE SEQUENCE [LARGE SCALE GENOMIC DNA]</scope>
    <source>
        <strain evidence="2 3">2-80-2</strain>
    </source>
</reference>